<evidence type="ECO:0000256" key="3">
    <source>
        <dbReference type="SAM" id="Phobius"/>
    </source>
</evidence>
<keyword evidence="3" id="KW-0812">Transmembrane</keyword>
<sequence length="549" mass="62600">MYRNGRSEIKKRIVTLFLVFLGFFSYLIYKIVVIQYVQKDKLVSMTNSQFSISEKVGDLNYSLLDCNGKNLLNYKDKYYIIIDPYTFAMNNYNTRIDDLYSLDLILRNYNSEYDLRKINMEDKSKKIRWEIDLSAYNKIMDIKGVKGFYITKDSVVDRDEDANSIENIISSNFAYDSLDGKLKMKNENSLESFIEKETEKNEYLYSLFEKNTEGTIESKGFVIPKDNINVKLTIDKEVSDKVKEVMLSEQYKDFNQIGVVIMEADSGKIKAMVQKDDKLPNINLGISTNNGYYPGSIMKVVVEEAALEAKTTSLEKMYRNNYNFQDHLSLDYMNVETAFIVSSNNVFAEVGTEVGINNINNLISEYGMFEKVLNIDSEAKGTFEGDVNEIGDTRLASFGQKHRITILHALAIPNTVINQGVYVKPYIVDSFVDINGNVIKKFETESKKILTKDTANIMKNQMVKVVRSEMGTGKQAYSSYIYLGGKTGTAERMDNGILLHDGWFVGFFTIEDKNYSMVVFSDNIGTKSGGEVCAPIFKSVVEKVYEELS</sequence>
<evidence type="ECO:0000256" key="1">
    <source>
        <dbReference type="ARBA" id="ARBA00004370"/>
    </source>
</evidence>
<dbReference type="STRING" id="1121316.SAMN02745207_00256"/>
<dbReference type="OrthoDB" id="2985542at2"/>
<dbReference type="RefSeq" id="WP_073336168.1">
    <property type="nucleotide sequence ID" value="NZ_FQXM01000002.1"/>
</dbReference>
<dbReference type="Gene3D" id="3.40.710.10">
    <property type="entry name" value="DD-peptidase/beta-lactamase superfamily"/>
    <property type="match status" value="1"/>
</dbReference>
<reference evidence="5 6" key="1">
    <citation type="submission" date="2016-11" db="EMBL/GenBank/DDBJ databases">
        <authorList>
            <person name="Jaros S."/>
            <person name="Januszkiewicz K."/>
            <person name="Wedrychowicz H."/>
        </authorList>
    </citation>
    <scope>NUCLEOTIDE SEQUENCE [LARGE SCALE GENOMIC DNA]</scope>
    <source>
        <strain evidence="5 6">DSM 8605</strain>
    </source>
</reference>
<dbReference type="SUPFAM" id="SSF56601">
    <property type="entry name" value="beta-lactamase/transpeptidase-like"/>
    <property type="match status" value="1"/>
</dbReference>
<accession>A0A1M5QRF0</accession>
<proteinExistence type="predicted"/>
<comment type="subcellular location">
    <subcellularLocation>
        <location evidence="1">Membrane</location>
    </subcellularLocation>
</comment>
<dbReference type="AlphaFoldDB" id="A0A1M5QRF0"/>
<keyword evidence="3" id="KW-1133">Transmembrane helix</keyword>
<dbReference type="InterPro" id="IPR012338">
    <property type="entry name" value="Beta-lactam/transpept-like"/>
</dbReference>
<dbReference type="GO" id="GO:0071555">
    <property type="term" value="P:cell wall organization"/>
    <property type="evidence" value="ECO:0007669"/>
    <property type="project" value="TreeGrafter"/>
</dbReference>
<protein>
    <submittedName>
        <fullName evidence="5">Cell division protein FtsI/penicillin-binding protein 2</fullName>
    </submittedName>
</protein>
<dbReference type="InterPro" id="IPR050515">
    <property type="entry name" value="Beta-lactam/transpept"/>
</dbReference>
<dbReference type="GO" id="GO:0008658">
    <property type="term" value="F:penicillin binding"/>
    <property type="evidence" value="ECO:0007669"/>
    <property type="project" value="InterPro"/>
</dbReference>
<keyword evidence="5" id="KW-0131">Cell cycle</keyword>
<feature type="transmembrane region" description="Helical" evidence="3">
    <location>
        <begin position="12"/>
        <end position="29"/>
    </location>
</feature>
<keyword evidence="5" id="KW-0132">Cell division</keyword>
<keyword evidence="6" id="KW-1185">Reference proteome</keyword>
<gene>
    <name evidence="5" type="ORF">SAMN02745207_00256</name>
</gene>
<evidence type="ECO:0000313" key="6">
    <source>
        <dbReference type="Proteomes" id="UP000184447"/>
    </source>
</evidence>
<dbReference type="PANTHER" id="PTHR30627">
    <property type="entry name" value="PEPTIDOGLYCAN D,D-TRANSPEPTIDASE"/>
    <property type="match status" value="1"/>
</dbReference>
<keyword evidence="2 3" id="KW-0472">Membrane</keyword>
<name>A0A1M5QRF0_9CLOT</name>
<dbReference type="GO" id="GO:0051301">
    <property type="term" value="P:cell division"/>
    <property type="evidence" value="ECO:0007669"/>
    <property type="project" value="UniProtKB-KW"/>
</dbReference>
<organism evidence="5 6">
    <name type="scientific">Clostridium grantii DSM 8605</name>
    <dbReference type="NCBI Taxonomy" id="1121316"/>
    <lineage>
        <taxon>Bacteria</taxon>
        <taxon>Bacillati</taxon>
        <taxon>Bacillota</taxon>
        <taxon>Clostridia</taxon>
        <taxon>Eubacteriales</taxon>
        <taxon>Clostridiaceae</taxon>
        <taxon>Clostridium</taxon>
    </lineage>
</organism>
<evidence type="ECO:0000313" key="5">
    <source>
        <dbReference type="EMBL" id="SHH16704.1"/>
    </source>
</evidence>
<dbReference type="EMBL" id="FQXM01000002">
    <property type="protein sequence ID" value="SHH16704.1"/>
    <property type="molecule type" value="Genomic_DNA"/>
</dbReference>
<evidence type="ECO:0000259" key="4">
    <source>
        <dbReference type="Pfam" id="PF00905"/>
    </source>
</evidence>
<evidence type="ECO:0000256" key="2">
    <source>
        <dbReference type="ARBA" id="ARBA00023136"/>
    </source>
</evidence>
<dbReference type="InterPro" id="IPR001460">
    <property type="entry name" value="PCN-bd_Tpept"/>
</dbReference>
<dbReference type="GO" id="GO:0005886">
    <property type="term" value="C:plasma membrane"/>
    <property type="evidence" value="ECO:0007669"/>
    <property type="project" value="TreeGrafter"/>
</dbReference>
<feature type="domain" description="Penicillin-binding protein transpeptidase" evidence="4">
    <location>
        <begin position="258"/>
        <end position="541"/>
    </location>
</feature>
<dbReference type="PANTHER" id="PTHR30627:SF1">
    <property type="entry name" value="PEPTIDOGLYCAN D,D-TRANSPEPTIDASE FTSI"/>
    <property type="match status" value="1"/>
</dbReference>
<dbReference type="Pfam" id="PF00905">
    <property type="entry name" value="Transpeptidase"/>
    <property type="match status" value="1"/>
</dbReference>
<dbReference type="Proteomes" id="UP000184447">
    <property type="component" value="Unassembled WGS sequence"/>
</dbReference>